<name>A0A1X0SG40_RHIZD</name>
<evidence type="ECO:0000256" key="1">
    <source>
        <dbReference type="ARBA" id="ARBA00004173"/>
    </source>
</evidence>
<dbReference type="VEuPathDB" id="FungiDB:BCV72DRAFT_328089"/>
<gene>
    <name evidence="6" type="ORF">BCV71DRAFT_224031</name>
</gene>
<evidence type="ECO:0000256" key="4">
    <source>
        <dbReference type="ARBA" id="ARBA00035129"/>
    </source>
</evidence>
<organism evidence="6 7">
    <name type="scientific">Rhizopus microsporus</name>
    <dbReference type="NCBI Taxonomy" id="58291"/>
    <lineage>
        <taxon>Eukaryota</taxon>
        <taxon>Fungi</taxon>
        <taxon>Fungi incertae sedis</taxon>
        <taxon>Mucoromycota</taxon>
        <taxon>Mucoromycotina</taxon>
        <taxon>Mucoromycetes</taxon>
        <taxon>Mucorales</taxon>
        <taxon>Mucorineae</taxon>
        <taxon>Rhizopodaceae</taxon>
        <taxon>Rhizopus</taxon>
    </lineage>
</organism>
<proteinExistence type="inferred from homology"/>
<dbReference type="Proteomes" id="UP000242381">
    <property type="component" value="Unassembled WGS sequence"/>
</dbReference>
<comment type="subcellular location">
    <subcellularLocation>
        <location evidence="1">Mitochondrion</location>
    </subcellularLocation>
</comment>
<dbReference type="OMA" id="AGKFETW"/>
<dbReference type="PANTHER" id="PTHR28235:SF1">
    <property type="entry name" value="SMALL RIBOSOMAL SUBUNIT PROTEIN MS41"/>
    <property type="match status" value="1"/>
</dbReference>
<keyword evidence="3" id="KW-0496">Mitochondrion</keyword>
<dbReference type="PANTHER" id="PTHR28235">
    <property type="entry name" value="PROTEIN FYV4, MITOCHONDRIAL"/>
    <property type="match status" value="1"/>
</dbReference>
<feature type="domain" description="Small ribosomal subunit protein mS41 SAM" evidence="5">
    <location>
        <begin position="35"/>
        <end position="91"/>
    </location>
</feature>
<dbReference type="InterPro" id="IPR039603">
    <property type="entry name" value="Ribosomal_mS41"/>
</dbReference>
<evidence type="ECO:0000259" key="5">
    <source>
        <dbReference type="SMART" id="SM01238"/>
    </source>
</evidence>
<dbReference type="Pfam" id="PF09597">
    <property type="entry name" value="SAM_Ribosomal_mS41"/>
    <property type="match status" value="1"/>
</dbReference>
<dbReference type="AlphaFoldDB" id="A0A1X0SG40"/>
<evidence type="ECO:0000313" key="7">
    <source>
        <dbReference type="Proteomes" id="UP000242381"/>
    </source>
</evidence>
<dbReference type="SMART" id="SM01238">
    <property type="entry name" value="IGR"/>
    <property type="match status" value="1"/>
</dbReference>
<sequence length="102" mass="11910">MFRNLTTRINTIGVRYTHNNAAKPVPPPRGQITDVQTFLKTIGRNCESFADKFETWEQLFTTPSRVMKNDMGIDTKSRKYILSWIERYRKGVQPYSIALPKK</sequence>
<evidence type="ECO:0000313" key="6">
    <source>
        <dbReference type="EMBL" id="ORE23294.1"/>
    </source>
</evidence>
<protein>
    <recommendedName>
        <fullName evidence="4">Small ribosomal subunit protein mS41</fullName>
    </recommendedName>
</protein>
<comment type="similarity">
    <text evidence="2">Belongs to the mitochondrion-specific ribosomal protein mS41 family.</text>
</comment>
<evidence type="ECO:0000256" key="2">
    <source>
        <dbReference type="ARBA" id="ARBA00010492"/>
    </source>
</evidence>
<dbReference type="GO" id="GO:0005739">
    <property type="term" value="C:mitochondrion"/>
    <property type="evidence" value="ECO:0007669"/>
    <property type="project" value="UniProtKB-SubCell"/>
</dbReference>
<reference evidence="6 7" key="1">
    <citation type="journal article" date="2016" name="Proc. Natl. Acad. Sci. U.S.A.">
        <title>Lipid metabolic changes in an early divergent fungus govern the establishment of a mutualistic symbiosis with endobacteria.</title>
        <authorList>
            <person name="Lastovetsky O.A."/>
            <person name="Gaspar M.L."/>
            <person name="Mondo S.J."/>
            <person name="LaButti K.M."/>
            <person name="Sandor L."/>
            <person name="Grigoriev I.V."/>
            <person name="Henry S.A."/>
            <person name="Pawlowska T.E."/>
        </authorList>
    </citation>
    <scope>NUCLEOTIDE SEQUENCE [LARGE SCALE GENOMIC DNA]</scope>
    <source>
        <strain evidence="6 7">ATCC 11559</strain>
    </source>
</reference>
<dbReference type="InterPro" id="IPR019083">
    <property type="entry name" value="SAM_Ribosomal_mS41"/>
</dbReference>
<evidence type="ECO:0000256" key="3">
    <source>
        <dbReference type="ARBA" id="ARBA00023128"/>
    </source>
</evidence>
<dbReference type="EMBL" id="KV921259">
    <property type="protein sequence ID" value="ORE23294.1"/>
    <property type="molecule type" value="Genomic_DNA"/>
</dbReference>
<accession>A0A1X0SG40</accession>